<evidence type="ECO:0000313" key="1">
    <source>
        <dbReference type="EMBL" id="VDP88462.1"/>
    </source>
</evidence>
<name>A0A183Q842_9TREM</name>
<evidence type="ECO:0000313" key="2">
    <source>
        <dbReference type="Proteomes" id="UP000269396"/>
    </source>
</evidence>
<keyword evidence="2" id="KW-1185">Reference proteome</keyword>
<dbReference type="STRING" id="31246.A0A183Q842"/>
<dbReference type="EMBL" id="UZAL01054263">
    <property type="protein sequence ID" value="VDP88462.1"/>
    <property type="molecule type" value="Genomic_DNA"/>
</dbReference>
<proteinExistence type="predicted"/>
<protein>
    <submittedName>
        <fullName evidence="1">Uncharacterized protein</fullName>
    </submittedName>
</protein>
<sequence length="54" mass="6010">MQRLITEMTNNLKVMEDNPITNINPSVHKSPFVNSPPIGGVHKVSFAVNSRIVH</sequence>
<organism evidence="1 2">
    <name type="scientific">Schistosoma mattheei</name>
    <dbReference type="NCBI Taxonomy" id="31246"/>
    <lineage>
        <taxon>Eukaryota</taxon>
        <taxon>Metazoa</taxon>
        <taxon>Spiralia</taxon>
        <taxon>Lophotrochozoa</taxon>
        <taxon>Platyhelminthes</taxon>
        <taxon>Trematoda</taxon>
        <taxon>Digenea</taxon>
        <taxon>Strigeidida</taxon>
        <taxon>Schistosomatoidea</taxon>
        <taxon>Schistosomatidae</taxon>
        <taxon>Schistosoma</taxon>
    </lineage>
</organism>
<reference evidence="1 2" key="1">
    <citation type="submission" date="2018-11" db="EMBL/GenBank/DDBJ databases">
        <authorList>
            <consortium name="Pathogen Informatics"/>
        </authorList>
    </citation>
    <scope>NUCLEOTIDE SEQUENCE [LARGE SCALE GENOMIC DNA]</scope>
    <source>
        <strain>Denwood</strain>
        <strain evidence="2">Zambia</strain>
    </source>
</reference>
<dbReference type="AlphaFoldDB" id="A0A183Q842"/>
<dbReference type="Proteomes" id="UP000269396">
    <property type="component" value="Unassembled WGS sequence"/>
</dbReference>
<gene>
    <name evidence="1" type="ORF">SMTD_LOCUS22780</name>
</gene>
<accession>A0A183Q842</accession>